<dbReference type="PANTHER" id="PTHR11783">
    <property type="entry name" value="SULFOTRANSFERASE SULT"/>
    <property type="match status" value="1"/>
</dbReference>
<name>A0ABR2NQT4_9ROSI</name>
<keyword evidence="2 3" id="KW-0808">Transferase</keyword>
<proteinExistence type="inferred from homology"/>
<evidence type="ECO:0000256" key="2">
    <source>
        <dbReference type="ARBA" id="ARBA00022679"/>
    </source>
</evidence>
<gene>
    <name evidence="5" type="ORF">V6N11_055527</name>
</gene>
<feature type="domain" description="Sulfotransferase" evidence="4">
    <location>
        <begin position="72"/>
        <end position="332"/>
    </location>
</feature>
<dbReference type="InterPro" id="IPR027417">
    <property type="entry name" value="P-loop_NTPase"/>
</dbReference>
<dbReference type="EMBL" id="JBBPBN010000111">
    <property type="protein sequence ID" value="KAK8978538.1"/>
    <property type="molecule type" value="Genomic_DNA"/>
</dbReference>
<dbReference type="InterPro" id="IPR000863">
    <property type="entry name" value="Sulfotransferase_dom"/>
</dbReference>
<evidence type="ECO:0000313" key="6">
    <source>
        <dbReference type="Proteomes" id="UP001396334"/>
    </source>
</evidence>
<dbReference type="Proteomes" id="UP001396334">
    <property type="component" value="Unassembled WGS sequence"/>
</dbReference>
<comment type="caution">
    <text evidence="5">The sequence shown here is derived from an EMBL/GenBank/DDBJ whole genome shotgun (WGS) entry which is preliminary data.</text>
</comment>
<dbReference type="EC" id="2.8.2.-" evidence="3"/>
<evidence type="ECO:0000256" key="1">
    <source>
        <dbReference type="ARBA" id="ARBA00005771"/>
    </source>
</evidence>
<dbReference type="Pfam" id="PF00685">
    <property type="entry name" value="Sulfotransfer_1"/>
    <property type="match status" value="1"/>
</dbReference>
<protein>
    <recommendedName>
        <fullName evidence="3">Sulfotransferase</fullName>
        <ecNumber evidence="3">2.8.2.-</ecNumber>
    </recommendedName>
</protein>
<dbReference type="Gene3D" id="3.40.50.300">
    <property type="entry name" value="P-loop containing nucleotide triphosphate hydrolases"/>
    <property type="match status" value="1"/>
</dbReference>
<evidence type="ECO:0000256" key="3">
    <source>
        <dbReference type="RuleBase" id="RU361155"/>
    </source>
</evidence>
<accession>A0ABR2NQT4</accession>
<comment type="similarity">
    <text evidence="1 3">Belongs to the sulfotransferase 1 family.</text>
</comment>
<organism evidence="5 6">
    <name type="scientific">Hibiscus sabdariffa</name>
    <name type="common">roselle</name>
    <dbReference type="NCBI Taxonomy" id="183260"/>
    <lineage>
        <taxon>Eukaryota</taxon>
        <taxon>Viridiplantae</taxon>
        <taxon>Streptophyta</taxon>
        <taxon>Embryophyta</taxon>
        <taxon>Tracheophyta</taxon>
        <taxon>Spermatophyta</taxon>
        <taxon>Magnoliopsida</taxon>
        <taxon>eudicotyledons</taxon>
        <taxon>Gunneridae</taxon>
        <taxon>Pentapetalae</taxon>
        <taxon>rosids</taxon>
        <taxon>malvids</taxon>
        <taxon>Malvales</taxon>
        <taxon>Malvaceae</taxon>
        <taxon>Malvoideae</taxon>
        <taxon>Hibiscus</taxon>
    </lineage>
</organism>
<reference evidence="5 6" key="1">
    <citation type="journal article" date="2024" name="G3 (Bethesda)">
        <title>Genome assembly of Hibiscus sabdariffa L. provides insights into metabolisms of medicinal natural products.</title>
        <authorList>
            <person name="Kim T."/>
        </authorList>
    </citation>
    <scope>NUCLEOTIDE SEQUENCE [LARGE SCALE GENOMIC DNA]</scope>
    <source>
        <strain evidence="5">TK-2024</strain>
        <tissue evidence="5">Old leaves</tissue>
    </source>
</reference>
<evidence type="ECO:0000313" key="5">
    <source>
        <dbReference type="EMBL" id="KAK8978538.1"/>
    </source>
</evidence>
<dbReference type="SUPFAM" id="SSF52540">
    <property type="entry name" value="P-loop containing nucleoside triphosphate hydrolases"/>
    <property type="match status" value="1"/>
</dbReference>
<sequence>MDTATTSKAEIGSPIQDVDKSWDDEHQQLLQTLPEEQEWVSGSSLHLYQGFWYLPLVLKHVISCQRHFQASDSDVIIATPPKCGTTWLKALTFSTLYRNQFTRDENPLLTFNPHRLLPSLEYGVYLNKPCPDLDNICVYKPRLFATHVPYASLPTSIKDSDCKIVYMCRNPMDMFISFWHFRDMLRVESKELLSLHKAFDKFCHGIYAHGPFFEHVLGYWKASQENPNKVLFLKYEDLKEDISCQLMHLAMFLGVPFTEDEKKGGVVEEIANICSFEKLKELEVNKNGSSQSNGIPYKVFFRKGKVGDWSNCVTPSMVERLEKLIQEKLNNSGLTFKLSCKTSKP</sequence>
<keyword evidence="6" id="KW-1185">Reference proteome</keyword>
<evidence type="ECO:0000259" key="4">
    <source>
        <dbReference type="Pfam" id="PF00685"/>
    </source>
</evidence>